<dbReference type="Proteomes" id="UP000024043">
    <property type="component" value="Unassembled WGS sequence"/>
</dbReference>
<protein>
    <submittedName>
        <fullName evidence="1">Uncharacterized protein</fullName>
    </submittedName>
</protein>
<name>A0AAN4SXL0_ECOLX</name>
<organism evidence="1 2">
    <name type="scientific">Escherichia coli 1-250-04_S3_C1</name>
    <dbReference type="NCBI Taxonomy" id="1444135"/>
    <lineage>
        <taxon>Bacteria</taxon>
        <taxon>Pseudomonadati</taxon>
        <taxon>Pseudomonadota</taxon>
        <taxon>Gammaproteobacteria</taxon>
        <taxon>Enterobacterales</taxon>
        <taxon>Enterobacteriaceae</taxon>
        <taxon>Escherichia</taxon>
    </lineage>
</organism>
<accession>A0AAN4SXL0</accession>
<dbReference type="AlphaFoldDB" id="A0AAN4SXL0"/>
<proteinExistence type="predicted"/>
<evidence type="ECO:0000313" key="1">
    <source>
        <dbReference type="EMBL" id="EZJ85268.1"/>
    </source>
</evidence>
<evidence type="ECO:0000313" key="2">
    <source>
        <dbReference type="Proteomes" id="UP000024043"/>
    </source>
</evidence>
<gene>
    <name evidence="1" type="ORF">AC00_2353</name>
</gene>
<dbReference type="EMBL" id="JJLU01000080">
    <property type="protein sequence ID" value="EZJ85268.1"/>
    <property type="molecule type" value="Genomic_DNA"/>
</dbReference>
<comment type="caution">
    <text evidence="1">The sequence shown here is derived from an EMBL/GenBank/DDBJ whole genome shotgun (WGS) entry which is preliminary data.</text>
</comment>
<sequence length="45" mass="5180">MPAIRLTATILPVLNGIAIYVRHKIVMQGMLSLQLYIQEYSLFFL</sequence>
<reference evidence="1 2" key="1">
    <citation type="submission" date="2014-03" db="EMBL/GenBank/DDBJ databases">
        <title>Genetic Variability of E. coli after antibiotic treatment.</title>
        <authorList>
            <person name="Silbergeld E."/>
            <person name="Coles C."/>
            <person name="Seidman J.C."/>
            <person name="You Y."/>
            <person name="George J."/>
            <person name="Nadendla S."/>
            <person name="Huot H."/>
            <person name="Daugherty S.C."/>
            <person name="Nagaraj S."/>
            <person name="Ott S."/>
            <person name="Klega K."/>
            <person name="Rasko D."/>
        </authorList>
    </citation>
    <scope>NUCLEOTIDE SEQUENCE [LARGE SCALE GENOMIC DNA]</scope>
    <source>
        <strain evidence="1 2">1-250-04_S3_C1</strain>
    </source>
</reference>